<feature type="compositionally biased region" description="Basic residues" evidence="2">
    <location>
        <begin position="139"/>
        <end position="148"/>
    </location>
</feature>
<organism evidence="3 4">
    <name type="scientific">Scyliorhinus torazame</name>
    <name type="common">Cloudy catshark</name>
    <name type="synonym">Catulus torazame</name>
    <dbReference type="NCBI Taxonomy" id="75743"/>
    <lineage>
        <taxon>Eukaryota</taxon>
        <taxon>Metazoa</taxon>
        <taxon>Chordata</taxon>
        <taxon>Craniata</taxon>
        <taxon>Vertebrata</taxon>
        <taxon>Chondrichthyes</taxon>
        <taxon>Elasmobranchii</taxon>
        <taxon>Galeomorphii</taxon>
        <taxon>Galeoidea</taxon>
        <taxon>Carcharhiniformes</taxon>
        <taxon>Scyliorhinidae</taxon>
        <taxon>Scyliorhinus</taxon>
    </lineage>
</organism>
<accession>A0A401NX99</accession>
<name>A0A401NX99_SCYTO</name>
<evidence type="ECO:0000256" key="1">
    <source>
        <dbReference type="SAM" id="Coils"/>
    </source>
</evidence>
<dbReference type="EMBL" id="BFAA01004206">
    <property type="protein sequence ID" value="GCB65503.1"/>
    <property type="molecule type" value="Genomic_DNA"/>
</dbReference>
<dbReference type="STRING" id="75743.A0A401NX99"/>
<dbReference type="GO" id="GO:0005813">
    <property type="term" value="C:centrosome"/>
    <property type="evidence" value="ECO:0007669"/>
    <property type="project" value="TreeGrafter"/>
</dbReference>
<keyword evidence="1" id="KW-0175">Coiled coil</keyword>
<reference evidence="3 4" key="1">
    <citation type="journal article" date="2018" name="Nat. Ecol. Evol.">
        <title>Shark genomes provide insights into elasmobranch evolution and the origin of vertebrates.</title>
        <authorList>
            <person name="Hara Y"/>
            <person name="Yamaguchi K"/>
            <person name="Onimaru K"/>
            <person name="Kadota M"/>
            <person name="Koyanagi M"/>
            <person name="Keeley SD"/>
            <person name="Tatsumi K"/>
            <person name="Tanaka K"/>
            <person name="Motone F"/>
            <person name="Kageyama Y"/>
            <person name="Nozu R"/>
            <person name="Adachi N"/>
            <person name="Nishimura O"/>
            <person name="Nakagawa R"/>
            <person name="Tanegashima C"/>
            <person name="Kiyatake I"/>
            <person name="Matsumoto R"/>
            <person name="Murakumo K"/>
            <person name="Nishida K"/>
            <person name="Terakita A"/>
            <person name="Kuratani S"/>
            <person name="Sato K"/>
            <person name="Hyodo S Kuraku.S."/>
        </authorList>
    </citation>
    <scope>NUCLEOTIDE SEQUENCE [LARGE SCALE GENOMIC DNA]</scope>
</reference>
<dbReference type="OrthoDB" id="10011458at2759"/>
<dbReference type="GO" id="GO:0010457">
    <property type="term" value="P:centriole-centriole cohesion"/>
    <property type="evidence" value="ECO:0007669"/>
    <property type="project" value="TreeGrafter"/>
</dbReference>
<feature type="region of interest" description="Disordered" evidence="2">
    <location>
        <begin position="134"/>
        <end position="158"/>
    </location>
</feature>
<dbReference type="PANTHER" id="PTHR18957:SF0">
    <property type="entry name" value="CENTLEIN"/>
    <property type="match status" value="1"/>
</dbReference>
<dbReference type="GO" id="GO:0005814">
    <property type="term" value="C:centriole"/>
    <property type="evidence" value="ECO:0007669"/>
    <property type="project" value="TreeGrafter"/>
</dbReference>
<proteinExistence type="predicted"/>
<dbReference type="AlphaFoldDB" id="A0A401NX99"/>
<feature type="coiled-coil region" evidence="1">
    <location>
        <begin position="299"/>
        <end position="361"/>
    </location>
</feature>
<protein>
    <submittedName>
        <fullName evidence="3">Uncharacterized protein</fullName>
    </submittedName>
</protein>
<evidence type="ECO:0000313" key="3">
    <source>
        <dbReference type="EMBL" id="GCB65503.1"/>
    </source>
</evidence>
<gene>
    <name evidence="3" type="ORF">scyTo_0009965</name>
</gene>
<evidence type="ECO:0000256" key="2">
    <source>
        <dbReference type="SAM" id="MobiDB-lite"/>
    </source>
</evidence>
<dbReference type="PANTHER" id="PTHR18957">
    <property type="entry name" value="CENTLEIN"/>
    <property type="match status" value="1"/>
</dbReference>
<dbReference type="InterPro" id="IPR038810">
    <property type="entry name" value="CNTLN"/>
</dbReference>
<comment type="caution">
    <text evidence="3">The sequence shown here is derived from an EMBL/GenBank/DDBJ whole genome shotgun (WGS) entry which is preliminary data.</text>
</comment>
<feature type="region of interest" description="Disordered" evidence="2">
    <location>
        <begin position="586"/>
        <end position="608"/>
    </location>
</feature>
<evidence type="ECO:0000313" key="4">
    <source>
        <dbReference type="Proteomes" id="UP000288216"/>
    </source>
</evidence>
<keyword evidence="4" id="KW-1185">Reference proteome</keyword>
<dbReference type="Proteomes" id="UP000288216">
    <property type="component" value="Unassembled WGS sequence"/>
</dbReference>
<feature type="coiled-coil region" evidence="1">
    <location>
        <begin position="526"/>
        <end position="553"/>
    </location>
</feature>
<sequence length="608" mass="69646">MQLDSSTDLEYLVTTQRAEIKSLKDNLKETSGKLMERVADDQLLELTFAAGEQKRQKGLSVKRSRSLSPRSYAGETGELMKLNKREQKTESLEKLLKLKDQENEELRRAHDQRLERLRALQSNYRTLKGQLKELDGGHIKNKSSKNKPQRAEPWQLRQEDSDGVWNELAYFKREHKKLLTENMNLGEELDQLRVHSAMDKATIQELTIRLQCEREELLLRLAEDEGVKCSTPKTKTKGKIEQSLKKVIHLEKKLKAIQREAKDLKETNEELIQGKALLKTAYSKLQTEFDNQVIEIGELMKANQQIMREKNELDTMIEELKTEAASLKRQMTDRMKLRNENEELLQKIQELQEVLEMKTVATKIRTAEGTGDGSCACKATGYNPRAKRRKNNSLKRYQRFLNRSIKEMSRVFEHFSKDGWEEVTGASDSEETAAESLGELIVKTVQQRIPPATRSTAISQEKRKQRNRWLRTVKSETQVAVPQSHSTERKLKSKTLALPKQSLSIIALQQRLISLQQQIAVTQNGKKVALNIVNELKQKNQTLTAQLTLVNQKLQINRQTIQLGLSTKVMSPLSLELSGCEAPDIRLPTSVHRPKQGLGPEGGQLQFD</sequence>
<feature type="coiled-coil region" evidence="1">
    <location>
        <begin position="85"/>
        <end position="123"/>
    </location>
</feature>
<feature type="coiled-coil region" evidence="1">
    <location>
        <begin position="240"/>
        <end position="274"/>
    </location>
</feature>